<geneLocation type="plasmid" evidence="2">
    <name>pACN001-B</name>
</geneLocation>
<reference evidence="2" key="1">
    <citation type="journal article" date="2014" name="J Glob Antimicrob Resist">
        <title>Plasmid-mediated multidrug resistance and virulence in an avian pathogenic Escherichia coli strain isolated in China.</title>
        <authorList>
            <person name="Wang X."/>
            <person name="Hao H."/>
            <person name="Xu Z."/>
            <person name="Zheng H."/>
            <person name="Liu C."/>
            <person name="Wei L."/>
            <person name="Zhang R."/>
            <person name="Bi D."/>
            <person name="Chen H."/>
            <person name="Tan C."/>
        </authorList>
    </citation>
    <scope>NUCLEOTIDE SEQUENCE</scope>
    <source>
        <strain evidence="2">ACN001</strain>
        <plasmid evidence="2">pACN001-B</plasmid>
    </source>
</reference>
<keyword evidence="1" id="KW-0812">Transmembrane</keyword>
<accession>A0A140WYC5</accession>
<keyword evidence="1" id="KW-1133">Transmembrane helix</keyword>
<evidence type="ECO:0000256" key="1">
    <source>
        <dbReference type="SAM" id="Phobius"/>
    </source>
</evidence>
<keyword evidence="2" id="KW-0614">Plasmid</keyword>
<dbReference type="EMBL" id="KC853435">
    <property type="protein sequence ID" value="AHF23151.1"/>
    <property type="molecule type" value="Genomic_DNA"/>
</dbReference>
<keyword evidence="1" id="KW-0472">Membrane</keyword>
<name>A0A140WYC5_ECOLX</name>
<proteinExistence type="predicted"/>
<evidence type="ECO:0000313" key="2">
    <source>
        <dbReference type="EMBL" id="AHF23151.1"/>
    </source>
</evidence>
<gene>
    <name evidence="2" type="ORF">J444_pB58</name>
</gene>
<feature type="transmembrane region" description="Helical" evidence="1">
    <location>
        <begin position="15"/>
        <end position="33"/>
    </location>
</feature>
<protein>
    <submittedName>
        <fullName evidence="2">Uncharacterized protein</fullName>
    </submittedName>
</protein>
<organism evidence="2">
    <name type="scientific">Escherichia coli ACN001</name>
    <dbReference type="NCBI Taxonomy" id="1311757"/>
    <lineage>
        <taxon>Bacteria</taxon>
        <taxon>Pseudomonadati</taxon>
        <taxon>Pseudomonadota</taxon>
        <taxon>Gammaproteobacteria</taxon>
        <taxon>Enterobacterales</taxon>
        <taxon>Enterobacteriaceae</taxon>
        <taxon>Escherichia</taxon>
    </lineage>
</organism>
<sequence length="48" mass="5780">MSIAGEKNKSLKCPLLNNMYTMKCIILIFMWLWERERVTFFPVNLKVE</sequence>
<dbReference type="AlphaFoldDB" id="A0A140WYC5"/>